<dbReference type="EMBL" id="SHOA02000008">
    <property type="protein sequence ID" value="TDH66432.1"/>
    <property type="molecule type" value="Genomic_DNA"/>
</dbReference>
<dbReference type="InterPro" id="IPR012943">
    <property type="entry name" value="Cnn_1N"/>
</dbReference>
<dbReference type="GO" id="GO:0005815">
    <property type="term" value="C:microtubule organizing center"/>
    <property type="evidence" value="ECO:0007669"/>
    <property type="project" value="InterPro"/>
</dbReference>
<feature type="compositionally biased region" description="Basic and acidic residues" evidence="4">
    <location>
        <begin position="21"/>
        <end position="33"/>
    </location>
</feature>
<evidence type="ECO:0000313" key="7">
    <source>
        <dbReference type="Proteomes" id="UP000294530"/>
    </source>
</evidence>
<feature type="coiled-coil region" evidence="3">
    <location>
        <begin position="175"/>
        <end position="481"/>
    </location>
</feature>
<name>A0A976FGJ5_BRELC</name>
<dbReference type="GeneID" id="94349592"/>
<accession>A0A976FGJ5</accession>
<comment type="caution">
    <text evidence="6">The sequence shown here is derived from an EMBL/GenBank/DDBJ whole genome shotgun (WGS) entry which is preliminary data.</text>
</comment>
<keyword evidence="7" id="KW-1185">Reference proteome</keyword>
<evidence type="ECO:0000313" key="6">
    <source>
        <dbReference type="EMBL" id="TDH66432.1"/>
    </source>
</evidence>
<feature type="coiled-coil region" evidence="3">
    <location>
        <begin position="68"/>
        <end position="130"/>
    </location>
</feature>
<evidence type="ECO:0000256" key="1">
    <source>
        <dbReference type="ARBA" id="ARBA00004496"/>
    </source>
</evidence>
<feature type="domain" description="Centrosomin N-terminal motif 1" evidence="5">
    <location>
        <begin position="29"/>
        <end position="103"/>
    </location>
</feature>
<evidence type="ECO:0000256" key="3">
    <source>
        <dbReference type="SAM" id="Coils"/>
    </source>
</evidence>
<evidence type="ECO:0000259" key="5">
    <source>
        <dbReference type="Pfam" id="PF07989"/>
    </source>
</evidence>
<evidence type="ECO:0000256" key="4">
    <source>
        <dbReference type="SAM" id="MobiDB-lite"/>
    </source>
</evidence>
<feature type="region of interest" description="Disordered" evidence="4">
    <location>
        <begin position="1"/>
        <end position="33"/>
    </location>
</feature>
<reference evidence="6 7" key="1">
    <citation type="journal article" date="2021" name="Genome Biol.">
        <title>AFLAP: assembly-free linkage analysis pipeline using k-mers from genome sequencing data.</title>
        <authorList>
            <person name="Fletcher K."/>
            <person name="Zhang L."/>
            <person name="Gil J."/>
            <person name="Han R."/>
            <person name="Cavanaugh K."/>
            <person name="Michelmore R."/>
        </authorList>
    </citation>
    <scope>NUCLEOTIDE SEQUENCE [LARGE SCALE GENOMIC DNA]</scope>
    <source>
        <strain evidence="6 7">SF5</strain>
    </source>
</reference>
<dbReference type="OrthoDB" id="165879at2759"/>
<proteinExistence type="predicted"/>
<protein>
    <recommendedName>
        <fullName evidence="5">Centrosomin N-terminal motif 1 domain-containing protein</fullName>
    </recommendedName>
</protein>
<sequence length="898" mass="105596">MQTPQRDRSEGDSGGGTLMKPSRDHSTLLREQEAERERLRMDNFNQALRINFLEERLLRMKQGTDFSSEDLESELAQLRIALEERDHELRQRNFSMIRATEAIDMLTAQLHEAQAAAAQAKDEAQREADVQLHQMIKERGGIDAKTAEKWRAELDSALQREQQSHVKAHELEHALQKQRETENILKLQYQALQESQSTSLSEMERRLQQIQQQMQQAELAKVKATTEAEHWQVMSSQRDEQMAVLQSQMETIKQDKQALDARYQAKCKRMEQQVQHQMEKLQRESENYRAEHTRLLTDREKAQFDKTRLLMEIESVKQDCLRLQGEIERLRNERQEIAGDSERLRLQNVKLCAACEEQAKTLETFQNDRETALDTIHQLESKLLEYRKVETEHHLIVQTLESRLEHAEAEGRRVLQQYEEVESRCQETFNERLGALENDRHLIEEDNRRLQAELMAFQLNLETMERKVQDSEKRIVDETMNAQEQRQRLLTYEEELEKRCGQIQAYQDQLAGCEKELSRRAAHVQKLEQQMADAASTSSLAALEHQRQRKEQFAMEKKTLIRQIDEERRQAIEAERVASSLKEQHVAAQRELESVRVELYSHMASRNPVLNDNRPLSAVSLVQETVAVLKDEFKTKSRALQTRWKQQTLLMTTKLERLSSQLRASEEKLKALERSMLCAKELNQITDETWVREKEELRVEREKERRSLEDDIQNFRSQAAEAQEALSHALSDLNTLKQSQKDSDRDYGDLKESNRLLFEEVNERRRSIKHARKQFKKAIQENTELLKAIEMYKDAIAGRDKDIDKLKSTVMKYAQQLQRRVEFKEVKQTLLEQLEQTQYMITETYKRWENSPILVSSQGKDPKYKAAILQLDDYIGRMHLVSGRKVRDLENEIQKAQN</sequence>
<dbReference type="RefSeq" id="XP_067815931.1">
    <property type="nucleotide sequence ID" value="XM_067963921.1"/>
</dbReference>
<evidence type="ECO:0000256" key="2">
    <source>
        <dbReference type="ARBA" id="ARBA00022490"/>
    </source>
</evidence>
<dbReference type="AlphaFoldDB" id="A0A976FGJ5"/>
<feature type="compositionally biased region" description="Basic and acidic residues" evidence="4">
    <location>
        <begin position="1"/>
        <end position="11"/>
    </location>
</feature>
<dbReference type="GO" id="GO:0005737">
    <property type="term" value="C:cytoplasm"/>
    <property type="evidence" value="ECO:0007669"/>
    <property type="project" value="UniProtKB-SubCell"/>
</dbReference>
<keyword evidence="2" id="KW-0963">Cytoplasm</keyword>
<gene>
    <name evidence="6" type="ORF">CCR75_005847</name>
</gene>
<dbReference type="KEGG" id="blac:94349592"/>
<feature type="coiled-coil region" evidence="3">
    <location>
        <begin position="550"/>
        <end position="598"/>
    </location>
</feature>
<dbReference type="Proteomes" id="UP000294530">
    <property type="component" value="Unassembled WGS sequence"/>
</dbReference>
<feature type="coiled-coil region" evidence="3">
    <location>
        <begin position="655"/>
        <end position="739"/>
    </location>
</feature>
<keyword evidence="3" id="KW-0175">Coiled coil</keyword>
<organism evidence="6 7">
    <name type="scientific">Bremia lactucae</name>
    <name type="common">Lettuce downy mildew</name>
    <dbReference type="NCBI Taxonomy" id="4779"/>
    <lineage>
        <taxon>Eukaryota</taxon>
        <taxon>Sar</taxon>
        <taxon>Stramenopiles</taxon>
        <taxon>Oomycota</taxon>
        <taxon>Peronosporomycetes</taxon>
        <taxon>Peronosporales</taxon>
        <taxon>Peronosporaceae</taxon>
        <taxon>Bremia</taxon>
    </lineage>
</organism>
<comment type="subcellular location">
    <subcellularLocation>
        <location evidence="1">Cytoplasm</location>
    </subcellularLocation>
</comment>
<dbReference type="Pfam" id="PF07989">
    <property type="entry name" value="Cnn_1N"/>
    <property type="match status" value="1"/>
</dbReference>